<gene>
    <name evidence="2" type="ORF">PSON_ATCC_30995.1.T0920032</name>
</gene>
<dbReference type="Proteomes" id="UP000692954">
    <property type="component" value="Unassembled WGS sequence"/>
</dbReference>
<evidence type="ECO:0000313" key="2">
    <source>
        <dbReference type="EMBL" id="CAD8108708.1"/>
    </source>
</evidence>
<feature type="transmembrane region" description="Helical" evidence="1">
    <location>
        <begin position="16"/>
        <end position="39"/>
    </location>
</feature>
<evidence type="ECO:0000313" key="3">
    <source>
        <dbReference type="Proteomes" id="UP000692954"/>
    </source>
</evidence>
<protein>
    <submittedName>
        <fullName evidence="2">Uncharacterized protein</fullName>
    </submittedName>
</protein>
<dbReference type="AlphaFoldDB" id="A0A8S1Q1R1"/>
<sequence length="66" mass="8033">MEISTNFNTENTLNTITTYTSLGILIFNFFFSFLIFFYFHKSLKLKMAYNQQWKELIINFLKRPYS</sequence>
<reference evidence="2" key="1">
    <citation type="submission" date="2021-01" db="EMBL/GenBank/DDBJ databases">
        <authorList>
            <consortium name="Genoscope - CEA"/>
            <person name="William W."/>
        </authorList>
    </citation>
    <scope>NUCLEOTIDE SEQUENCE</scope>
</reference>
<name>A0A8S1Q1R1_9CILI</name>
<dbReference type="EMBL" id="CAJJDN010000092">
    <property type="protein sequence ID" value="CAD8108708.1"/>
    <property type="molecule type" value="Genomic_DNA"/>
</dbReference>
<keyword evidence="1" id="KW-0472">Membrane</keyword>
<keyword evidence="1" id="KW-0812">Transmembrane</keyword>
<proteinExistence type="predicted"/>
<evidence type="ECO:0000256" key="1">
    <source>
        <dbReference type="SAM" id="Phobius"/>
    </source>
</evidence>
<organism evidence="2 3">
    <name type="scientific">Paramecium sonneborni</name>
    <dbReference type="NCBI Taxonomy" id="65129"/>
    <lineage>
        <taxon>Eukaryota</taxon>
        <taxon>Sar</taxon>
        <taxon>Alveolata</taxon>
        <taxon>Ciliophora</taxon>
        <taxon>Intramacronucleata</taxon>
        <taxon>Oligohymenophorea</taxon>
        <taxon>Peniculida</taxon>
        <taxon>Parameciidae</taxon>
        <taxon>Paramecium</taxon>
    </lineage>
</organism>
<keyword evidence="1" id="KW-1133">Transmembrane helix</keyword>
<comment type="caution">
    <text evidence="2">The sequence shown here is derived from an EMBL/GenBank/DDBJ whole genome shotgun (WGS) entry which is preliminary data.</text>
</comment>
<keyword evidence="3" id="KW-1185">Reference proteome</keyword>
<accession>A0A8S1Q1R1</accession>